<sequence>MQKYATPKLQASIVAAAFPTFGLKWNNFFIDLFLTSRLNVSLQAHEDDFRN</sequence>
<dbReference type="EMBL" id="LGIA01000201">
    <property type="protein sequence ID" value="KOH43070.1"/>
    <property type="molecule type" value="Genomic_DNA"/>
</dbReference>
<keyword evidence="2" id="KW-1185">Reference proteome</keyword>
<accession>A0A0L8V3J8</accession>
<dbReference type="AlphaFoldDB" id="A0A0L8V3J8"/>
<dbReference type="STRING" id="1409788.NC99_41040"/>
<evidence type="ECO:0000313" key="1">
    <source>
        <dbReference type="EMBL" id="KOH43070.1"/>
    </source>
</evidence>
<gene>
    <name evidence="1" type="ORF">NC99_41040</name>
</gene>
<proteinExistence type="predicted"/>
<organism evidence="1 2">
    <name type="scientific">Sunxiuqinia dokdonensis</name>
    <dbReference type="NCBI Taxonomy" id="1409788"/>
    <lineage>
        <taxon>Bacteria</taxon>
        <taxon>Pseudomonadati</taxon>
        <taxon>Bacteroidota</taxon>
        <taxon>Bacteroidia</taxon>
        <taxon>Marinilabiliales</taxon>
        <taxon>Prolixibacteraceae</taxon>
        <taxon>Sunxiuqinia</taxon>
    </lineage>
</organism>
<comment type="caution">
    <text evidence="1">The sequence shown here is derived from an EMBL/GenBank/DDBJ whole genome shotgun (WGS) entry which is preliminary data.</text>
</comment>
<reference evidence="2" key="1">
    <citation type="submission" date="2015-07" db="EMBL/GenBank/DDBJ databases">
        <title>Genome sequencing of Sunxiuqinia dokdonensis strain SK.</title>
        <authorList>
            <person name="Ahn S."/>
            <person name="Kim B.-C."/>
        </authorList>
    </citation>
    <scope>NUCLEOTIDE SEQUENCE [LARGE SCALE GENOMIC DNA]</scope>
    <source>
        <strain evidence="2">SK</strain>
    </source>
</reference>
<name>A0A0L8V3J8_9BACT</name>
<dbReference type="Proteomes" id="UP000036958">
    <property type="component" value="Unassembled WGS sequence"/>
</dbReference>
<evidence type="ECO:0000313" key="2">
    <source>
        <dbReference type="Proteomes" id="UP000036958"/>
    </source>
</evidence>
<protein>
    <submittedName>
        <fullName evidence="1">Uncharacterized protein</fullName>
    </submittedName>
</protein>